<proteinExistence type="predicted"/>
<dbReference type="EMBL" id="DSVL01000430">
    <property type="protein sequence ID" value="HFH30613.1"/>
    <property type="molecule type" value="Genomic_DNA"/>
</dbReference>
<dbReference type="SUPFAM" id="SSF56281">
    <property type="entry name" value="Metallo-hydrolase/oxidoreductase"/>
    <property type="match status" value="1"/>
</dbReference>
<dbReference type="PANTHER" id="PTHR43546">
    <property type="entry name" value="UPF0173 METAL-DEPENDENT HYDROLASE MJ1163-RELATED"/>
    <property type="match status" value="1"/>
</dbReference>
<dbReference type="InterPro" id="IPR001279">
    <property type="entry name" value="Metallo-B-lactamas"/>
</dbReference>
<dbReference type="PANTHER" id="PTHR43546:SF9">
    <property type="entry name" value="L-ASCORBATE-6-PHOSPHATE LACTONASE ULAG-RELATED"/>
    <property type="match status" value="1"/>
</dbReference>
<dbReference type="Pfam" id="PF12706">
    <property type="entry name" value="Lactamase_B_2"/>
    <property type="match status" value="1"/>
</dbReference>
<sequence length="306" mass="33726">MLNQTGFVLRFLGQNSFILTDSKGFSVAIDPYLSDWCATRGTSTEPTAKSRLFPPPMRPEDLDVDLVLLTHSHCDHADPETLRALTPKRHIRVAGPRDALKVAEKAGISAERLRLIHPGEEITFYNKPGVLAAAEHIRRGTGERGLRVKATFALPTDGSDLNHLGYLLQFSDGSTFWNTGDTAWCDTLPILAAKEVVKTIAAWKDESPQGSPTPPGENSGPDVIAVCINAGYGNLSHWDASRLAGAAHARYVIPAHWDLFPHNSLNPEPFRTSLEKNAPGSAYFLMERDRDYWFSEGRLQLAEETP</sequence>
<name>A0A7C3EB50_9SPIR</name>
<dbReference type="AlphaFoldDB" id="A0A7C3EB50"/>
<dbReference type="InterPro" id="IPR050114">
    <property type="entry name" value="UPF0173_UPF0282_UlaG_hydrolase"/>
</dbReference>
<organism evidence="3">
    <name type="scientific">Gracilinema caldarium</name>
    <dbReference type="NCBI Taxonomy" id="215591"/>
    <lineage>
        <taxon>Bacteria</taxon>
        <taxon>Pseudomonadati</taxon>
        <taxon>Spirochaetota</taxon>
        <taxon>Spirochaetia</taxon>
        <taxon>Spirochaetales</taxon>
        <taxon>Breznakiellaceae</taxon>
        <taxon>Gracilinema</taxon>
    </lineage>
</organism>
<protein>
    <submittedName>
        <fullName evidence="3">MBL fold metallo-hydrolase</fullName>
    </submittedName>
</protein>
<evidence type="ECO:0000313" key="3">
    <source>
        <dbReference type="EMBL" id="HFH30613.1"/>
    </source>
</evidence>
<dbReference type="GO" id="GO:0016787">
    <property type="term" value="F:hydrolase activity"/>
    <property type="evidence" value="ECO:0007669"/>
    <property type="project" value="UniProtKB-KW"/>
</dbReference>
<dbReference type="InterPro" id="IPR036866">
    <property type="entry name" value="RibonucZ/Hydroxyglut_hydro"/>
</dbReference>
<evidence type="ECO:0000259" key="2">
    <source>
        <dbReference type="Pfam" id="PF12706"/>
    </source>
</evidence>
<gene>
    <name evidence="3" type="ORF">ENS59_14075</name>
</gene>
<feature type="domain" description="Metallo-beta-lactamase" evidence="2">
    <location>
        <begin position="29"/>
        <end position="257"/>
    </location>
</feature>
<dbReference type="Gene3D" id="3.60.15.10">
    <property type="entry name" value="Ribonuclease Z/Hydroxyacylglutathione hydrolase-like"/>
    <property type="match status" value="1"/>
</dbReference>
<reference evidence="3" key="1">
    <citation type="journal article" date="2020" name="mSystems">
        <title>Genome- and Community-Level Interaction Insights into Carbon Utilization and Element Cycling Functions of Hydrothermarchaeota in Hydrothermal Sediment.</title>
        <authorList>
            <person name="Zhou Z."/>
            <person name="Liu Y."/>
            <person name="Xu W."/>
            <person name="Pan J."/>
            <person name="Luo Z.H."/>
            <person name="Li M."/>
        </authorList>
    </citation>
    <scope>NUCLEOTIDE SEQUENCE [LARGE SCALE GENOMIC DNA]</scope>
    <source>
        <strain evidence="3">SpSt-503</strain>
    </source>
</reference>
<evidence type="ECO:0000256" key="1">
    <source>
        <dbReference type="ARBA" id="ARBA00022801"/>
    </source>
</evidence>
<dbReference type="CDD" id="cd06262">
    <property type="entry name" value="metallo-hydrolase-like_MBL-fold"/>
    <property type="match status" value="1"/>
</dbReference>
<accession>A0A7C3EB50</accession>
<comment type="caution">
    <text evidence="3">The sequence shown here is derived from an EMBL/GenBank/DDBJ whole genome shotgun (WGS) entry which is preliminary data.</text>
</comment>
<keyword evidence="1 3" id="KW-0378">Hydrolase</keyword>